<feature type="compositionally biased region" description="Basic and acidic residues" evidence="1">
    <location>
        <begin position="87"/>
        <end position="105"/>
    </location>
</feature>
<reference evidence="2 3" key="1">
    <citation type="journal article" date="2012" name="Proc. Natl. Acad. Sci. U.S.A.">
        <title>Comparative genomics of Ceriporiopsis subvermispora and Phanerochaete chrysosporium provide insight into selective ligninolysis.</title>
        <authorList>
            <person name="Fernandez-Fueyo E."/>
            <person name="Ruiz-Duenas F.J."/>
            <person name="Ferreira P."/>
            <person name="Floudas D."/>
            <person name="Hibbett D.S."/>
            <person name="Canessa P."/>
            <person name="Larrondo L.F."/>
            <person name="James T.Y."/>
            <person name="Seelenfreund D."/>
            <person name="Lobos S."/>
            <person name="Polanco R."/>
            <person name="Tello M."/>
            <person name="Honda Y."/>
            <person name="Watanabe T."/>
            <person name="Watanabe T."/>
            <person name="Ryu J.S."/>
            <person name="Kubicek C.P."/>
            <person name="Schmoll M."/>
            <person name="Gaskell J."/>
            <person name="Hammel K.E."/>
            <person name="St John F.J."/>
            <person name="Vanden Wymelenberg A."/>
            <person name="Sabat G."/>
            <person name="Splinter BonDurant S."/>
            <person name="Syed K."/>
            <person name="Yadav J.S."/>
            <person name="Doddapaneni H."/>
            <person name="Subramanian V."/>
            <person name="Lavin J.L."/>
            <person name="Oguiza J.A."/>
            <person name="Perez G."/>
            <person name="Pisabarro A.G."/>
            <person name="Ramirez L."/>
            <person name="Santoyo F."/>
            <person name="Master E."/>
            <person name="Coutinho P.M."/>
            <person name="Henrissat B."/>
            <person name="Lombard V."/>
            <person name="Magnuson J.K."/>
            <person name="Kuees U."/>
            <person name="Hori C."/>
            <person name="Igarashi K."/>
            <person name="Samejima M."/>
            <person name="Held B.W."/>
            <person name="Barry K.W."/>
            <person name="LaButti K.M."/>
            <person name="Lapidus A."/>
            <person name="Lindquist E.A."/>
            <person name="Lucas S.M."/>
            <person name="Riley R."/>
            <person name="Salamov A.A."/>
            <person name="Hoffmeister D."/>
            <person name="Schwenk D."/>
            <person name="Hadar Y."/>
            <person name="Yarden O."/>
            <person name="de Vries R.P."/>
            <person name="Wiebenga A."/>
            <person name="Stenlid J."/>
            <person name="Eastwood D."/>
            <person name="Grigoriev I.V."/>
            <person name="Berka R.M."/>
            <person name="Blanchette R.A."/>
            <person name="Kersten P."/>
            <person name="Martinez A.T."/>
            <person name="Vicuna R."/>
            <person name="Cullen D."/>
        </authorList>
    </citation>
    <scope>NUCLEOTIDE SEQUENCE [LARGE SCALE GENOMIC DNA]</scope>
    <source>
        <strain evidence="2 3">B</strain>
    </source>
</reference>
<name>M2Q653_CERS8</name>
<proteinExistence type="predicted"/>
<dbReference type="STRING" id="914234.M2Q653"/>
<dbReference type="HOGENOM" id="CLU_1740290_0_0_1"/>
<evidence type="ECO:0000313" key="2">
    <source>
        <dbReference type="EMBL" id="EMD32313.1"/>
    </source>
</evidence>
<gene>
    <name evidence="2" type="ORF">CERSUDRAFT_99703</name>
</gene>
<dbReference type="OrthoDB" id="2732771at2759"/>
<dbReference type="EMBL" id="KB445812">
    <property type="protein sequence ID" value="EMD32313.1"/>
    <property type="molecule type" value="Genomic_DNA"/>
</dbReference>
<keyword evidence="3" id="KW-1185">Reference proteome</keyword>
<evidence type="ECO:0000313" key="3">
    <source>
        <dbReference type="Proteomes" id="UP000016930"/>
    </source>
</evidence>
<dbReference type="Proteomes" id="UP000016930">
    <property type="component" value="Unassembled WGS sequence"/>
</dbReference>
<sequence length="150" mass="17291">MGKKKNPKVHGYKSQWMKQQNQYLLSHLPDLQAARNCGQVGSFYNRITVFCLLVWGPDMKTDTDKEKIFDEPEDDKLLEIPGISSGTEKDQQKRREEKVSGHGNDKKVKQLFAAILKEATKPPRKSSVLAQYQKIYYQDKIKATVTIFRS</sequence>
<protein>
    <submittedName>
        <fullName evidence="2">Uncharacterized protein</fullName>
    </submittedName>
</protein>
<evidence type="ECO:0000256" key="1">
    <source>
        <dbReference type="SAM" id="MobiDB-lite"/>
    </source>
</evidence>
<dbReference type="AlphaFoldDB" id="M2Q653"/>
<accession>M2Q653</accession>
<feature type="compositionally biased region" description="Basic and acidic residues" evidence="1">
    <location>
        <begin position="62"/>
        <end position="78"/>
    </location>
</feature>
<feature type="region of interest" description="Disordered" evidence="1">
    <location>
        <begin position="62"/>
        <end position="105"/>
    </location>
</feature>
<organism evidence="2 3">
    <name type="scientific">Ceriporiopsis subvermispora (strain B)</name>
    <name type="common">White-rot fungus</name>
    <name type="synonym">Gelatoporia subvermispora</name>
    <dbReference type="NCBI Taxonomy" id="914234"/>
    <lineage>
        <taxon>Eukaryota</taxon>
        <taxon>Fungi</taxon>
        <taxon>Dikarya</taxon>
        <taxon>Basidiomycota</taxon>
        <taxon>Agaricomycotina</taxon>
        <taxon>Agaricomycetes</taxon>
        <taxon>Polyporales</taxon>
        <taxon>Gelatoporiaceae</taxon>
        <taxon>Gelatoporia</taxon>
    </lineage>
</organism>